<feature type="domain" description="ORF 12 gene product N-terminal" evidence="4">
    <location>
        <begin position="55"/>
        <end position="147"/>
    </location>
</feature>
<feature type="domain" description="Beta-lactamase class A catalytic" evidence="3">
    <location>
        <begin position="191"/>
        <end position="419"/>
    </location>
</feature>
<keyword evidence="5" id="KW-0378">Hydrolase</keyword>
<dbReference type="RefSeq" id="WP_191719554.1">
    <property type="nucleotide sequence ID" value="NZ_JACSQP010000007.1"/>
</dbReference>
<accession>A0ABR8S4P8</accession>
<dbReference type="Pfam" id="PF13354">
    <property type="entry name" value="Beta-lactamase2"/>
    <property type="match status" value="1"/>
</dbReference>
<organism evidence="5 6">
    <name type="scientific">Microbacterium pullorum</name>
    <dbReference type="NCBI Taxonomy" id="2762236"/>
    <lineage>
        <taxon>Bacteria</taxon>
        <taxon>Bacillati</taxon>
        <taxon>Actinomycetota</taxon>
        <taxon>Actinomycetes</taxon>
        <taxon>Micrococcales</taxon>
        <taxon>Microbacteriaceae</taxon>
        <taxon>Microbacterium</taxon>
    </lineage>
</organism>
<evidence type="ECO:0000313" key="6">
    <source>
        <dbReference type="Proteomes" id="UP000648352"/>
    </source>
</evidence>
<dbReference type="GO" id="GO:0016787">
    <property type="term" value="F:hydrolase activity"/>
    <property type="evidence" value="ECO:0007669"/>
    <property type="project" value="UniProtKB-KW"/>
</dbReference>
<evidence type="ECO:0000256" key="1">
    <source>
        <dbReference type="ARBA" id="ARBA00018879"/>
    </source>
</evidence>
<name>A0ABR8S4P8_9MICO</name>
<evidence type="ECO:0000259" key="4">
    <source>
        <dbReference type="Pfam" id="PF18042"/>
    </source>
</evidence>
<dbReference type="InterPro" id="IPR045155">
    <property type="entry name" value="Beta-lactam_cat"/>
</dbReference>
<evidence type="ECO:0000313" key="5">
    <source>
        <dbReference type="EMBL" id="MBD7958354.1"/>
    </source>
</evidence>
<dbReference type="PANTHER" id="PTHR35333:SF5">
    <property type="entry name" value="CONSERVED LIPOPROTEIN LPQF-RELATED"/>
    <property type="match status" value="1"/>
</dbReference>
<comment type="caution">
    <text evidence="5">The sequence shown here is derived from an EMBL/GenBank/DDBJ whole genome shotgun (WGS) entry which is preliminary data.</text>
</comment>
<keyword evidence="6" id="KW-1185">Reference proteome</keyword>
<sequence length="473" mass="48714">MHAPRRPQTETTPPSRRRTRVAAAIATAALAAGLVGCSPDVGGAPSAEATVEVALPDTALGEHAQWVIDAVNGAEVAPAAAESRLSAPMLDQISGDQLIEVFTQLEPQSPWVPTAIQDAGDQAVITLTPAAGDALDMQIVVDDEDLIAGLLFTPSAGARTPAASWSELEETVNGFAADTTFTVTDVADGTRVAAAGDGSGVGDEDPLPSGSMFKLYVLGAVADQVANGALKWDGVLTVTDDVRSLPSGELQDAPTGTTVTVQEAAEKMIAISDNTATDLLMAAVGPAALEKALADMGHHDPALNTPMLTTRALFQLGWGADAAARTAWTAATTAAEKQAVLDALPTGVLEVPATAVVTPVWQDGLEWFTTPDDLIAAHLALQEKAATDAGAPLRGILSANSGLGDLGEAWYYAAFKGGSSVGVLAGSWYLERSDGRAFVITIQGSTQDPAELADQIMFFGQVQDAIALLEKEQ</sequence>
<reference evidence="5 6" key="1">
    <citation type="submission" date="2020-08" db="EMBL/GenBank/DDBJ databases">
        <title>A Genomic Blueprint of the Chicken Gut Microbiome.</title>
        <authorList>
            <person name="Gilroy R."/>
            <person name="Ravi A."/>
            <person name="Getino M."/>
            <person name="Pursley I."/>
            <person name="Horton D.L."/>
            <person name="Alikhan N.-F."/>
            <person name="Baker D."/>
            <person name="Gharbi K."/>
            <person name="Hall N."/>
            <person name="Watson M."/>
            <person name="Adriaenssens E.M."/>
            <person name="Foster-Nyarko E."/>
            <person name="Jarju S."/>
            <person name="Secka A."/>
            <person name="Antonio M."/>
            <person name="Oren A."/>
            <person name="Chaudhuri R."/>
            <person name="La Ragione R.M."/>
            <person name="Hildebrand F."/>
            <person name="Pallen M.J."/>
        </authorList>
    </citation>
    <scope>NUCLEOTIDE SEQUENCE [LARGE SCALE GENOMIC DNA]</scope>
    <source>
        <strain evidence="5 6">Sa4CUA7</strain>
    </source>
</reference>
<dbReference type="Pfam" id="PF18042">
    <property type="entry name" value="ORF_12_N"/>
    <property type="match status" value="1"/>
</dbReference>
<dbReference type="Proteomes" id="UP000648352">
    <property type="component" value="Unassembled WGS sequence"/>
</dbReference>
<evidence type="ECO:0000256" key="2">
    <source>
        <dbReference type="ARBA" id="ARBA00030171"/>
    </source>
</evidence>
<dbReference type="InterPro" id="IPR012338">
    <property type="entry name" value="Beta-lactam/transpept-like"/>
</dbReference>
<dbReference type="EMBL" id="JACSQP010000007">
    <property type="protein sequence ID" value="MBD7958354.1"/>
    <property type="molecule type" value="Genomic_DNA"/>
</dbReference>
<dbReference type="PROSITE" id="PS51318">
    <property type="entry name" value="TAT"/>
    <property type="match status" value="1"/>
</dbReference>
<dbReference type="PANTHER" id="PTHR35333">
    <property type="entry name" value="BETA-LACTAMASE"/>
    <property type="match status" value="1"/>
</dbReference>
<dbReference type="SUPFAM" id="SSF56601">
    <property type="entry name" value="beta-lactamase/transpeptidase-like"/>
    <property type="match status" value="1"/>
</dbReference>
<dbReference type="Gene3D" id="3.10.450.280">
    <property type="match status" value="1"/>
</dbReference>
<gene>
    <name evidence="5" type="ORF">H9651_11935</name>
</gene>
<evidence type="ECO:0000259" key="3">
    <source>
        <dbReference type="Pfam" id="PF13354"/>
    </source>
</evidence>
<dbReference type="Gene3D" id="3.40.710.10">
    <property type="entry name" value="DD-peptidase/beta-lactamase superfamily"/>
    <property type="match status" value="1"/>
</dbReference>
<protein>
    <recommendedName>
        <fullName evidence="1">Beta-lactamase</fullName>
    </recommendedName>
    <alternativeName>
        <fullName evidence="2">Penicillinase</fullName>
    </alternativeName>
</protein>
<proteinExistence type="predicted"/>
<dbReference type="InterPro" id="IPR040846">
    <property type="entry name" value="ORF_12_N"/>
</dbReference>
<dbReference type="InterPro" id="IPR006311">
    <property type="entry name" value="TAT_signal"/>
</dbReference>
<dbReference type="InterPro" id="IPR000871">
    <property type="entry name" value="Beta-lactam_class-A"/>
</dbReference>